<dbReference type="EMBL" id="REGN01003751">
    <property type="protein sequence ID" value="RNA20989.1"/>
    <property type="molecule type" value="Genomic_DNA"/>
</dbReference>
<organism evidence="3 4">
    <name type="scientific">Brachionus plicatilis</name>
    <name type="common">Marine rotifer</name>
    <name type="synonym">Brachionus muelleri</name>
    <dbReference type="NCBI Taxonomy" id="10195"/>
    <lineage>
        <taxon>Eukaryota</taxon>
        <taxon>Metazoa</taxon>
        <taxon>Spiralia</taxon>
        <taxon>Gnathifera</taxon>
        <taxon>Rotifera</taxon>
        <taxon>Eurotatoria</taxon>
        <taxon>Monogononta</taxon>
        <taxon>Pseudotrocha</taxon>
        <taxon>Ploima</taxon>
        <taxon>Brachionidae</taxon>
        <taxon>Brachionus</taxon>
    </lineage>
</organism>
<dbReference type="AlphaFoldDB" id="A0A3M7RC23"/>
<feature type="region of interest" description="Disordered" evidence="1">
    <location>
        <begin position="53"/>
        <end position="101"/>
    </location>
</feature>
<keyword evidence="4" id="KW-1185">Reference proteome</keyword>
<dbReference type="PROSITE" id="PS50013">
    <property type="entry name" value="CHROMO_2"/>
    <property type="match status" value="1"/>
</dbReference>
<accession>A0A3M7RC23</accession>
<dbReference type="InterPro" id="IPR016197">
    <property type="entry name" value="Chromo-like_dom_sf"/>
</dbReference>
<evidence type="ECO:0000313" key="3">
    <source>
        <dbReference type="EMBL" id="RNA20989.1"/>
    </source>
</evidence>
<evidence type="ECO:0000256" key="1">
    <source>
        <dbReference type="SAM" id="MobiDB-lite"/>
    </source>
</evidence>
<dbReference type="SUPFAM" id="SSF54160">
    <property type="entry name" value="Chromo domain-like"/>
    <property type="match status" value="1"/>
</dbReference>
<dbReference type="Proteomes" id="UP000276133">
    <property type="component" value="Unassembled WGS sequence"/>
</dbReference>
<comment type="caution">
    <text evidence="3">The sequence shown here is derived from an EMBL/GenBank/DDBJ whole genome shotgun (WGS) entry which is preliminary data.</text>
</comment>
<evidence type="ECO:0000313" key="4">
    <source>
        <dbReference type="Proteomes" id="UP000276133"/>
    </source>
</evidence>
<feature type="compositionally biased region" description="Polar residues" evidence="1">
    <location>
        <begin position="53"/>
        <end position="63"/>
    </location>
</feature>
<sequence length="289" mass="33137">MFRCESFLRNDSNSVLLFFWHVEVYDQMIKCSIKNPTKDLSTPLKQEGNSIANTKINTKSPTVNMGRKIPSTLEKPLKSRLGEDTQSGETSESESEMVEGRTISTLTTTTDETVTAPDATTSSEATARQINVPGCSNHNDIVDEELEKEEEDFTSPEEILKRQLMSEFKRNSKFDLRDIEYFINGIIGHKFEEGKLKLLLKWDKVGKKEYQDSWEAFSDVYAPTLYKNYSKKNKIKFCKKFKRCRVKRATDGTNHFKLATDLTKEQLGLADKTFETIGKGPITKKRRKN</sequence>
<name>A0A3M7RC23_BRAPC</name>
<feature type="domain" description="Chromo" evidence="2">
    <location>
        <begin position="181"/>
        <end position="233"/>
    </location>
</feature>
<gene>
    <name evidence="3" type="ORF">BpHYR1_012961</name>
</gene>
<protein>
    <recommendedName>
        <fullName evidence="2">Chromo domain-containing protein</fullName>
    </recommendedName>
</protein>
<evidence type="ECO:0000259" key="2">
    <source>
        <dbReference type="PROSITE" id="PS50013"/>
    </source>
</evidence>
<dbReference type="Gene3D" id="2.40.50.40">
    <property type="match status" value="1"/>
</dbReference>
<proteinExistence type="predicted"/>
<dbReference type="InterPro" id="IPR000953">
    <property type="entry name" value="Chromo/chromo_shadow_dom"/>
</dbReference>
<reference evidence="3 4" key="1">
    <citation type="journal article" date="2018" name="Sci. Rep.">
        <title>Genomic signatures of local adaptation to the degree of environmental predictability in rotifers.</title>
        <authorList>
            <person name="Franch-Gras L."/>
            <person name="Hahn C."/>
            <person name="Garcia-Roger E.M."/>
            <person name="Carmona M.J."/>
            <person name="Serra M."/>
            <person name="Gomez A."/>
        </authorList>
    </citation>
    <scope>NUCLEOTIDE SEQUENCE [LARGE SCALE GENOMIC DNA]</scope>
    <source>
        <strain evidence="3">HYR1</strain>
    </source>
</reference>